<protein>
    <submittedName>
        <fullName evidence="1">Uncharacterized protein</fullName>
    </submittedName>
</protein>
<gene>
    <name evidence="1" type="ORF">LAESUDRAFT_656210</name>
</gene>
<dbReference type="Proteomes" id="UP000076871">
    <property type="component" value="Unassembled WGS sequence"/>
</dbReference>
<dbReference type="InParanoid" id="A0A165DMB0"/>
<sequence>GVYAEDPLANVHPELIDRYHGTFGSIQQRCTGQTDAEHPDDEDGFDDDMLDEQDEAIVDEDAITEELENHVADSQESNIRHAPIKVVQRTNPFNSQDAENLFYEIFAEVQQANIIPQDYGVLLYEWSDHSHPQTEQLKVGKRGKYIDIAVPEDIWFPRAILWIQALDTLSRIIDIPSE</sequence>
<dbReference type="AlphaFoldDB" id="A0A165DMB0"/>
<dbReference type="RefSeq" id="XP_040762930.1">
    <property type="nucleotide sequence ID" value="XM_040904605.1"/>
</dbReference>
<dbReference type="GeneID" id="63821635"/>
<feature type="non-terminal residue" evidence="1">
    <location>
        <position position="1"/>
    </location>
</feature>
<evidence type="ECO:0000313" key="1">
    <source>
        <dbReference type="EMBL" id="KZT05190.1"/>
    </source>
</evidence>
<dbReference type="OrthoDB" id="2792799at2759"/>
<dbReference type="STRING" id="1314785.A0A165DMB0"/>
<name>A0A165DMB0_9APHY</name>
<evidence type="ECO:0000313" key="2">
    <source>
        <dbReference type="Proteomes" id="UP000076871"/>
    </source>
</evidence>
<organism evidence="1 2">
    <name type="scientific">Laetiporus sulphureus 93-53</name>
    <dbReference type="NCBI Taxonomy" id="1314785"/>
    <lineage>
        <taxon>Eukaryota</taxon>
        <taxon>Fungi</taxon>
        <taxon>Dikarya</taxon>
        <taxon>Basidiomycota</taxon>
        <taxon>Agaricomycotina</taxon>
        <taxon>Agaricomycetes</taxon>
        <taxon>Polyporales</taxon>
        <taxon>Laetiporus</taxon>
    </lineage>
</organism>
<accession>A0A165DMB0</accession>
<proteinExistence type="predicted"/>
<keyword evidence="2" id="KW-1185">Reference proteome</keyword>
<reference evidence="1 2" key="1">
    <citation type="journal article" date="2016" name="Mol. Biol. Evol.">
        <title>Comparative Genomics of Early-Diverging Mushroom-Forming Fungi Provides Insights into the Origins of Lignocellulose Decay Capabilities.</title>
        <authorList>
            <person name="Nagy L.G."/>
            <person name="Riley R."/>
            <person name="Tritt A."/>
            <person name="Adam C."/>
            <person name="Daum C."/>
            <person name="Floudas D."/>
            <person name="Sun H."/>
            <person name="Yadav J.S."/>
            <person name="Pangilinan J."/>
            <person name="Larsson K.H."/>
            <person name="Matsuura K."/>
            <person name="Barry K."/>
            <person name="Labutti K."/>
            <person name="Kuo R."/>
            <person name="Ohm R.A."/>
            <person name="Bhattacharya S.S."/>
            <person name="Shirouzu T."/>
            <person name="Yoshinaga Y."/>
            <person name="Martin F.M."/>
            <person name="Grigoriev I.V."/>
            <person name="Hibbett D.S."/>
        </authorList>
    </citation>
    <scope>NUCLEOTIDE SEQUENCE [LARGE SCALE GENOMIC DNA]</scope>
    <source>
        <strain evidence="1 2">93-53</strain>
    </source>
</reference>
<dbReference type="EMBL" id="KV427631">
    <property type="protein sequence ID" value="KZT05190.1"/>
    <property type="molecule type" value="Genomic_DNA"/>
</dbReference>